<evidence type="ECO:0008006" key="4">
    <source>
        <dbReference type="Google" id="ProtNLM"/>
    </source>
</evidence>
<name>A0A3M8T3B7_9ACTN</name>
<evidence type="ECO:0000313" key="3">
    <source>
        <dbReference type="Proteomes" id="UP000275401"/>
    </source>
</evidence>
<keyword evidence="3" id="KW-1185">Reference proteome</keyword>
<sequence length="72" mass="7016">MRIQTALSTLALAAAALTVGATGAAAADGPDVNVYNSGNTAFPGLCASNQFSFVTVPVNLLGASDSSSCGTH</sequence>
<gene>
    <name evidence="2" type="ORF">EEJ42_42145</name>
</gene>
<dbReference type="AlphaFoldDB" id="A0A3M8T3B7"/>
<feature type="signal peptide" evidence="1">
    <location>
        <begin position="1"/>
        <end position="26"/>
    </location>
</feature>
<dbReference type="EMBL" id="RIBZ01000818">
    <property type="protein sequence ID" value="RNF87445.1"/>
    <property type="molecule type" value="Genomic_DNA"/>
</dbReference>
<comment type="caution">
    <text evidence="2">The sequence shown here is derived from an EMBL/GenBank/DDBJ whole genome shotgun (WGS) entry which is preliminary data.</text>
</comment>
<proteinExistence type="predicted"/>
<dbReference type="Proteomes" id="UP000275401">
    <property type="component" value="Unassembled WGS sequence"/>
</dbReference>
<accession>A0A3M8T3B7</accession>
<evidence type="ECO:0000256" key="1">
    <source>
        <dbReference type="SAM" id="SignalP"/>
    </source>
</evidence>
<evidence type="ECO:0000313" key="2">
    <source>
        <dbReference type="EMBL" id="RNF87445.1"/>
    </source>
</evidence>
<reference evidence="2 3" key="1">
    <citation type="submission" date="2018-11" db="EMBL/GenBank/DDBJ databases">
        <title>The Potential of Streptomyces as Biocontrol Agents against the Tomato grey mould, Botrytis cinerea (Gray mold) Frontiers in Microbiology.</title>
        <authorList>
            <person name="Li D."/>
        </authorList>
    </citation>
    <scope>NUCLEOTIDE SEQUENCE [LARGE SCALE GENOMIC DNA]</scope>
    <source>
        <strain evidence="2 3">NEAU-LD23</strain>
    </source>
</reference>
<protein>
    <recommendedName>
        <fullName evidence="4">Chaplin domain-containing protein</fullName>
    </recommendedName>
</protein>
<feature type="chain" id="PRO_5017935257" description="Chaplin domain-containing protein" evidence="1">
    <location>
        <begin position="27"/>
        <end position="72"/>
    </location>
</feature>
<organism evidence="2 3">
    <name type="scientific">Streptomyces botrytidirepellens</name>
    <dbReference type="NCBI Taxonomy" id="2486417"/>
    <lineage>
        <taxon>Bacteria</taxon>
        <taxon>Bacillati</taxon>
        <taxon>Actinomycetota</taxon>
        <taxon>Actinomycetes</taxon>
        <taxon>Kitasatosporales</taxon>
        <taxon>Streptomycetaceae</taxon>
        <taxon>Streptomyces</taxon>
    </lineage>
</organism>
<dbReference type="RefSeq" id="WP_123107426.1">
    <property type="nucleotide sequence ID" value="NZ_RIBZ01000818.1"/>
</dbReference>
<keyword evidence="1" id="KW-0732">Signal</keyword>